<dbReference type="AlphaFoldDB" id="A0A8J4RDW5"/>
<evidence type="ECO:0000256" key="4">
    <source>
        <dbReference type="SAM" id="MobiDB-lite"/>
    </source>
</evidence>
<organism evidence="5 6">
    <name type="scientific">Castanea mollissima</name>
    <name type="common">Chinese chestnut</name>
    <dbReference type="NCBI Taxonomy" id="60419"/>
    <lineage>
        <taxon>Eukaryota</taxon>
        <taxon>Viridiplantae</taxon>
        <taxon>Streptophyta</taxon>
        <taxon>Embryophyta</taxon>
        <taxon>Tracheophyta</taxon>
        <taxon>Spermatophyta</taxon>
        <taxon>Magnoliopsida</taxon>
        <taxon>eudicotyledons</taxon>
        <taxon>Gunneridae</taxon>
        <taxon>Pentapetalae</taxon>
        <taxon>rosids</taxon>
        <taxon>fabids</taxon>
        <taxon>Fagales</taxon>
        <taxon>Fagaceae</taxon>
        <taxon>Castanea</taxon>
    </lineage>
</organism>
<sequence>MSSSKVVLTYKRKRPSSRTGLADGNVGHNALSEAPNADNQPDKYDALTDEHISQNRKGNSTASLECAVCGVRGNLLYCDKCHQSYHLQCLDKLVKCISYGKRLCCGTIIQKDSSTSQPLRKSSRLKGKKQIEGSNSREMMVSSDKSFQMGSPGGGSRKDTAGSSSEDMVLDDKFGQIQMVSCLHANFGTAGDENCSEGTLLSQSMGLDTETSLDFVSLKSSFETKCSFACDDDSSGLKVSHLEDTDLLCKDKSTNRSDSVVQAKLTTPFLTFSRRYKKKMEMDERDTCKRSLFDETHSLFNERSNCANENVCGGVTCHKACLVDHATDTRQLEEVPDSRHTSSQSKDKGSSRRTQGATEVEAPVEGDSSLIQGGEKNKGKPNTDVSSSYASVVVGHRNNTTGRGVEGKKKVALGGVKIWSESSRNLSKKSVLGQREQRELLGAKVLSTVKEIESDGKKSELSLDLFMRLERGLDGSWAIVWSEVNEVGPNSFKPSKPIKLIPSSPNVPAKPSRVWRPRQNPKMLNPAHCQSSNPDLVVSGSRLKMPMEDLVPRVGQVGSCSREEETRSATACGEDPVTGIVGEAPCGADKAIIDAGKELTRLSSPDTGSPHRLGFLELGVTGDLVGILEQDCLKVNDEEVAKRPAKSGTRGLRELKGLISYVNYEGAIARSKSRDSLTDLGGDSSFR</sequence>
<accession>A0A8J4RDW5</accession>
<keyword evidence="2" id="KW-0863">Zinc-finger</keyword>
<name>A0A8J4RDW5_9ROSI</name>
<proteinExistence type="predicted"/>
<dbReference type="GO" id="GO:0008270">
    <property type="term" value="F:zinc ion binding"/>
    <property type="evidence" value="ECO:0007669"/>
    <property type="project" value="UniProtKB-KW"/>
</dbReference>
<comment type="caution">
    <text evidence="5">The sequence shown here is derived from an EMBL/GenBank/DDBJ whole genome shotgun (WGS) entry which is preliminary data.</text>
</comment>
<keyword evidence="3" id="KW-0862">Zinc</keyword>
<feature type="region of interest" description="Disordered" evidence="4">
    <location>
        <begin position="116"/>
        <end position="166"/>
    </location>
</feature>
<keyword evidence="1" id="KW-0479">Metal-binding</keyword>
<feature type="region of interest" description="Disordered" evidence="4">
    <location>
        <begin position="331"/>
        <end position="389"/>
    </location>
</feature>
<dbReference type="InterPro" id="IPR013083">
    <property type="entry name" value="Znf_RING/FYVE/PHD"/>
</dbReference>
<protein>
    <submittedName>
        <fullName evidence="5">Uncharacterized protein</fullName>
    </submittedName>
</protein>
<keyword evidence="6" id="KW-1185">Reference proteome</keyword>
<dbReference type="Gene3D" id="3.30.40.10">
    <property type="entry name" value="Zinc/RING finger domain, C3HC4 (zinc finger)"/>
    <property type="match status" value="1"/>
</dbReference>
<evidence type="ECO:0000256" key="2">
    <source>
        <dbReference type="ARBA" id="ARBA00022771"/>
    </source>
</evidence>
<feature type="region of interest" description="Disordered" evidence="4">
    <location>
        <begin position="1"/>
        <end position="42"/>
    </location>
</feature>
<dbReference type="OrthoDB" id="1752133at2759"/>
<evidence type="ECO:0000256" key="1">
    <source>
        <dbReference type="ARBA" id="ARBA00022723"/>
    </source>
</evidence>
<gene>
    <name evidence="5" type="ORF">CMV_005348</name>
</gene>
<evidence type="ECO:0000313" key="5">
    <source>
        <dbReference type="EMBL" id="KAF3971002.1"/>
    </source>
</evidence>
<evidence type="ECO:0000256" key="3">
    <source>
        <dbReference type="ARBA" id="ARBA00022833"/>
    </source>
</evidence>
<dbReference type="EMBL" id="JRKL02000476">
    <property type="protein sequence ID" value="KAF3971002.1"/>
    <property type="molecule type" value="Genomic_DNA"/>
</dbReference>
<feature type="compositionally biased region" description="Basic and acidic residues" evidence="4">
    <location>
        <begin position="331"/>
        <end position="350"/>
    </location>
</feature>
<feature type="compositionally biased region" description="Polar residues" evidence="4">
    <location>
        <begin position="132"/>
        <end position="149"/>
    </location>
</feature>
<evidence type="ECO:0000313" key="6">
    <source>
        <dbReference type="Proteomes" id="UP000737018"/>
    </source>
</evidence>
<dbReference type="Proteomes" id="UP000737018">
    <property type="component" value="Unassembled WGS sequence"/>
</dbReference>
<reference evidence="5" key="1">
    <citation type="submission" date="2020-03" db="EMBL/GenBank/DDBJ databases">
        <title>Castanea mollissima Vanexum genome sequencing.</title>
        <authorList>
            <person name="Staton M."/>
        </authorList>
    </citation>
    <scope>NUCLEOTIDE SEQUENCE</scope>
    <source>
        <tissue evidence="5">Leaf</tissue>
    </source>
</reference>
<dbReference type="InterPro" id="IPR011011">
    <property type="entry name" value="Znf_FYVE_PHD"/>
</dbReference>
<dbReference type="SUPFAM" id="SSF57903">
    <property type="entry name" value="FYVE/PHD zinc finger"/>
    <property type="match status" value="1"/>
</dbReference>